<evidence type="ECO:0000313" key="2">
    <source>
        <dbReference type="Proteomes" id="UP000003344"/>
    </source>
</evidence>
<dbReference type="STRING" id="546266.NEIMUCOT_06459"/>
<dbReference type="Proteomes" id="UP000003344">
    <property type="component" value="Unassembled WGS sequence"/>
</dbReference>
<accession>D3A0M3</accession>
<sequence>MPWRLAPVGGWGRLKSGTRVCAYRTHPTSGLEVSWGLRLPYILKSIKTCNYIIGYTIFSDI</sequence>
<comment type="caution">
    <text evidence="1">The sequence shown here is derived from an EMBL/GenBank/DDBJ whole genome shotgun (WGS) entry which is preliminary data.</text>
</comment>
<proteinExistence type="predicted"/>
<dbReference type="EMBL" id="ACDX02000030">
    <property type="protein sequence ID" value="EFC87116.1"/>
    <property type="molecule type" value="Genomic_DNA"/>
</dbReference>
<dbReference type="AlphaFoldDB" id="D3A0M3"/>
<evidence type="ECO:0000313" key="1">
    <source>
        <dbReference type="EMBL" id="EFC87116.1"/>
    </source>
</evidence>
<reference evidence="1 2" key="1">
    <citation type="submission" date="2009-10" db="EMBL/GenBank/DDBJ databases">
        <authorList>
            <person name="Weinstock G."/>
            <person name="Sodergren E."/>
            <person name="Clifton S."/>
            <person name="Fulton L."/>
            <person name="Fulton B."/>
            <person name="Courtney L."/>
            <person name="Fronick C."/>
            <person name="Harrison M."/>
            <person name="Strong C."/>
            <person name="Farmer C."/>
            <person name="Delahaunty K."/>
            <person name="Markovic C."/>
            <person name="Hall O."/>
            <person name="Minx P."/>
            <person name="Tomlinson C."/>
            <person name="Mitreva M."/>
            <person name="Nelson J."/>
            <person name="Hou S."/>
            <person name="Wollam A."/>
            <person name="Pepin K.H."/>
            <person name="Johnson M."/>
            <person name="Bhonagiri V."/>
            <person name="Nash W.E."/>
            <person name="Warren W."/>
            <person name="Chinwalla A."/>
            <person name="Mardis E.R."/>
            <person name="Wilson R.K."/>
        </authorList>
    </citation>
    <scope>NUCLEOTIDE SEQUENCE [LARGE SCALE GENOMIC DNA]</scope>
    <source>
        <strain evidence="2">ATCC 25996 / DSM 4631 / NCTC 10774 / M26</strain>
    </source>
</reference>
<gene>
    <name evidence="1" type="ORF">NEIMUCOT_06459</name>
</gene>
<name>D3A0M3_NEIM2</name>
<organism evidence="1 2">
    <name type="scientific">Neisseria mucosa (strain ATCC 25996 / DSM 4631 / NCTC 10774 / M26)</name>
    <dbReference type="NCBI Taxonomy" id="546266"/>
    <lineage>
        <taxon>Bacteria</taxon>
        <taxon>Pseudomonadati</taxon>
        <taxon>Pseudomonadota</taxon>
        <taxon>Betaproteobacteria</taxon>
        <taxon>Neisseriales</taxon>
        <taxon>Neisseriaceae</taxon>
        <taxon>Neisseria</taxon>
    </lineage>
</organism>
<protein>
    <submittedName>
        <fullName evidence="1">Uncharacterized protein</fullName>
    </submittedName>
</protein>